<comment type="caution">
    <text evidence="2">The sequence shown here is derived from an EMBL/GenBank/DDBJ whole genome shotgun (WGS) entry which is preliminary data.</text>
</comment>
<dbReference type="OrthoDB" id="2593559at2759"/>
<dbReference type="AlphaFoldDB" id="A0A8H6YLD8"/>
<gene>
    <name evidence="2" type="ORF">MVEN_00770800</name>
</gene>
<evidence type="ECO:0000313" key="3">
    <source>
        <dbReference type="Proteomes" id="UP000620124"/>
    </source>
</evidence>
<evidence type="ECO:0000313" key="2">
    <source>
        <dbReference type="EMBL" id="KAF7360409.1"/>
    </source>
</evidence>
<keyword evidence="3" id="KW-1185">Reference proteome</keyword>
<reference evidence="2" key="1">
    <citation type="submission" date="2020-05" db="EMBL/GenBank/DDBJ databases">
        <title>Mycena genomes resolve the evolution of fungal bioluminescence.</title>
        <authorList>
            <person name="Tsai I.J."/>
        </authorList>
    </citation>
    <scope>NUCLEOTIDE SEQUENCE</scope>
    <source>
        <strain evidence="2">CCC161011</strain>
    </source>
</reference>
<organism evidence="2 3">
    <name type="scientific">Mycena venus</name>
    <dbReference type="NCBI Taxonomy" id="2733690"/>
    <lineage>
        <taxon>Eukaryota</taxon>
        <taxon>Fungi</taxon>
        <taxon>Dikarya</taxon>
        <taxon>Basidiomycota</taxon>
        <taxon>Agaricomycotina</taxon>
        <taxon>Agaricomycetes</taxon>
        <taxon>Agaricomycetidae</taxon>
        <taxon>Agaricales</taxon>
        <taxon>Marasmiineae</taxon>
        <taxon>Mycenaceae</taxon>
        <taxon>Mycena</taxon>
    </lineage>
</organism>
<name>A0A8H6YLD8_9AGAR</name>
<dbReference type="EMBL" id="JACAZI010000005">
    <property type="protein sequence ID" value="KAF7360409.1"/>
    <property type="molecule type" value="Genomic_DNA"/>
</dbReference>
<evidence type="ECO:0000259" key="1">
    <source>
        <dbReference type="Pfam" id="PF24016"/>
    </source>
</evidence>
<feature type="domain" description="DUF7330" evidence="1">
    <location>
        <begin position="38"/>
        <end position="114"/>
    </location>
</feature>
<accession>A0A8H6YLD8</accession>
<proteinExistence type="predicted"/>
<dbReference type="Pfam" id="PF24016">
    <property type="entry name" value="DUF7330"/>
    <property type="match status" value="1"/>
</dbReference>
<dbReference type="Proteomes" id="UP000620124">
    <property type="component" value="Unassembled WGS sequence"/>
</dbReference>
<sequence>MGLIFYTTSRFVYSSRVAHTDPPSASLLPNTSIQERLHTLHLPPSFDGLLTARVAAGDLNNYIMLSPALGARTTILSEDSSLHAYFIGALGSGRWEDDRAEVRIERGWVRVQFSSGSEWDLDGLRRVWWEWIGLCLEIVGGCDTLPSKDISIPK</sequence>
<protein>
    <recommendedName>
        <fullName evidence="1">DUF7330 domain-containing protein</fullName>
    </recommendedName>
</protein>
<dbReference type="InterPro" id="IPR055754">
    <property type="entry name" value="DUF7330"/>
</dbReference>